<organism evidence="1 2">
    <name type="scientific">Ancylobacter novellus</name>
    <name type="common">Thiobacillus novellus</name>
    <dbReference type="NCBI Taxonomy" id="921"/>
    <lineage>
        <taxon>Bacteria</taxon>
        <taxon>Pseudomonadati</taxon>
        <taxon>Pseudomonadota</taxon>
        <taxon>Alphaproteobacteria</taxon>
        <taxon>Hyphomicrobiales</taxon>
        <taxon>Xanthobacteraceae</taxon>
        <taxon>Ancylobacter</taxon>
    </lineage>
</organism>
<reference evidence="1 2" key="1">
    <citation type="submission" date="2017-08" db="EMBL/GenBank/DDBJ databases">
        <title>Infants hospitalized years apart are colonized by the same room-sourced microbial strains.</title>
        <authorList>
            <person name="Brooks B."/>
            <person name="Olm M.R."/>
            <person name="Firek B.A."/>
            <person name="Baker R."/>
            <person name="Thomas B.C."/>
            <person name="Morowitz M.J."/>
            <person name="Banfield J.F."/>
        </authorList>
    </citation>
    <scope>NUCLEOTIDE SEQUENCE [LARGE SCALE GENOMIC DNA]</scope>
    <source>
        <strain evidence="1">S2_005_003_R2_43</strain>
    </source>
</reference>
<evidence type="ECO:0000313" key="1">
    <source>
        <dbReference type="EMBL" id="PZQ15981.1"/>
    </source>
</evidence>
<protein>
    <submittedName>
        <fullName evidence="1">Uncharacterized protein</fullName>
    </submittedName>
</protein>
<sequence>MIKVINISSRRQLPRRKRHLVVEWSSKGGTTFFSESGRYQLKVGKAKHAFWSIECFHLARRLEFDEIFYLGEPDFSTSTGEV</sequence>
<accession>A0A2W5KGE9</accession>
<comment type="caution">
    <text evidence="1">The sequence shown here is derived from an EMBL/GenBank/DDBJ whole genome shotgun (WGS) entry which is preliminary data.</text>
</comment>
<name>A0A2W5KGE9_ANCNO</name>
<evidence type="ECO:0000313" key="2">
    <source>
        <dbReference type="Proteomes" id="UP000249577"/>
    </source>
</evidence>
<proteinExistence type="predicted"/>
<dbReference type="AlphaFoldDB" id="A0A2W5KGE9"/>
<dbReference type="EMBL" id="QFPN01000004">
    <property type="protein sequence ID" value="PZQ15981.1"/>
    <property type="molecule type" value="Genomic_DNA"/>
</dbReference>
<dbReference type="Proteomes" id="UP000249577">
    <property type="component" value="Unassembled WGS sequence"/>
</dbReference>
<gene>
    <name evidence="1" type="ORF">DI565_09225</name>
</gene>